<evidence type="ECO:0000259" key="9">
    <source>
        <dbReference type="SMART" id="SM01268"/>
    </source>
</evidence>
<evidence type="ECO:0000313" key="10">
    <source>
        <dbReference type="EMBL" id="ORZ25862.1"/>
    </source>
</evidence>
<dbReference type="Gene3D" id="2.60.40.10">
    <property type="entry name" value="Immunoglobulins"/>
    <property type="match status" value="1"/>
</dbReference>
<dbReference type="SMART" id="SM01268">
    <property type="entry name" value="BTD"/>
    <property type="match status" value="1"/>
</dbReference>
<dbReference type="InterPro" id="IPR008967">
    <property type="entry name" value="p53-like_TF_DNA-bd_sf"/>
</dbReference>
<gene>
    <name evidence="10" type="ORF">BCR42DRAFT_315190</name>
</gene>
<feature type="compositionally biased region" description="Low complexity" evidence="7">
    <location>
        <begin position="269"/>
        <end position="280"/>
    </location>
</feature>
<feature type="region of interest" description="Disordered" evidence="7">
    <location>
        <begin position="261"/>
        <end position="284"/>
    </location>
</feature>
<protein>
    <submittedName>
        <fullName evidence="10">Beta-trefoil DNA-binding domain-containing protein</fullName>
    </submittedName>
</protein>
<evidence type="ECO:0000256" key="2">
    <source>
        <dbReference type="ARBA" id="ARBA00009704"/>
    </source>
</evidence>
<dbReference type="Pfam" id="PF09271">
    <property type="entry name" value="LAG1-DNAbind"/>
    <property type="match status" value="1"/>
</dbReference>
<dbReference type="Pfam" id="PF09270">
    <property type="entry name" value="BTD"/>
    <property type="match status" value="1"/>
</dbReference>
<keyword evidence="11" id="KW-1185">Reference proteome</keyword>
<keyword evidence="6" id="KW-0539">Nucleus</keyword>
<dbReference type="SUPFAM" id="SSF81296">
    <property type="entry name" value="E set domains"/>
    <property type="match status" value="1"/>
</dbReference>
<dbReference type="AlphaFoldDB" id="A0A1X2J212"/>
<dbReference type="SMART" id="SM01267">
    <property type="entry name" value="LAG1_DNAbind"/>
    <property type="match status" value="1"/>
</dbReference>
<sequence length="608" mass="65489">MTPDAIRSFVQRYLSEHYGERTVMLLTSRVAQKSYGTEKRFLCPPPTTVLSGSWCIQLPSTSSSSNTASNSSTSMQPRLTIQISGESNQQSGTLEWSTPPPPVLPSAFISSEGFLHSSSTIGKCVSKQLHINDADEKRKRVQVLVNIQLANNENIGTFGSKGIKVISKPSKKRQSLKNIDLCIHHGTTISLFNRIRSQTVSTKYLGVSSQQSTSSSSSSSSSSSPSASTNNNTAASNCCFVARTNVWDPFVIWIVDPQRTQQSASPLDNNNNNNNGANAHHPPPPAMALHHTGKEQLAVHYNQPIVLQCLSTGLVSPVMSIRKVDKGSLALSGIMVMEPTLSSTTEALGDPVSQLHKVAFEIKSPPSPVSATNVSPSSSSPSHLYQQQHRNIFLACLNDVVGRHKCHNPPRRVASQLSSSTTAAAALRQQQQQQQQQQDKPALSSGRRRSSTAPSSSSALDQNDPLQGAVFEQDVSDAAVWTIVGTDCARFTFAVPTPTSTPTPSSPQDTFYMRPDIAPFPVVSSVSQGDTTLCLWGESFTTHLTVYVGDLALSTEFKSPEALVCVIPSTLLSSSSSSSPGAMASKKQPILLVRNDGVIYKTNHSWNK</sequence>
<dbReference type="Pfam" id="PF20144">
    <property type="entry name" value="TIG_SUH"/>
    <property type="match status" value="1"/>
</dbReference>
<keyword evidence="5" id="KW-0804">Transcription</keyword>
<feature type="domain" description="Beta-trefoil DNA-binding" evidence="9">
    <location>
        <begin position="181"/>
        <end position="423"/>
    </location>
</feature>
<evidence type="ECO:0000256" key="1">
    <source>
        <dbReference type="ARBA" id="ARBA00004123"/>
    </source>
</evidence>
<evidence type="ECO:0000256" key="3">
    <source>
        <dbReference type="ARBA" id="ARBA00023015"/>
    </source>
</evidence>
<evidence type="ECO:0000256" key="4">
    <source>
        <dbReference type="ARBA" id="ARBA00023125"/>
    </source>
</evidence>
<dbReference type="Proteomes" id="UP000193560">
    <property type="component" value="Unassembled WGS sequence"/>
</dbReference>
<reference evidence="10 11" key="1">
    <citation type="submission" date="2016-07" db="EMBL/GenBank/DDBJ databases">
        <title>Pervasive Adenine N6-methylation of Active Genes in Fungi.</title>
        <authorList>
            <consortium name="DOE Joint Genome Institute"/>
            <person name="Mondo S.J."/>
            <person name="Dannebaum R.O."/>
            <person name="Kuo R.C."/>
            <person name="Labutti K."/>
            <person name="Haridas S."/>
            <person name="Kuo A."/>
            <person name="Salamov A."/>
            <person name="Ahrendt S.R."/>
            <person name="Lipzen A."/>
            <person name="Sullivan W."/>
            <person name="Andreopoulos W.B."/>
            <person name="Clum A."/>
            <person name="Lindquist E."/>
            <person name="Daum C."/>
            <person name="Ramamoorthy G.K."/>
            <person name="Gryganskyi A."/>
            <person name="Culley D."/>
            <person name="Magnuson J.K."/>
            <person name="James T.Y."/>
            <person name="O'Malley M.A."/>
            <person name="Stajich J.E."/>
            <person name="Spatafora J.W."/>
            <person name="Visel A."/>
            <person name="Grigoriev I.V."/>
        </authorList>
    </citation>
    <scope>NUCLEOTIDE SEQUENCE [LARGE SCALE GENOMIC DNA]</scope>
    <source>
        <strain evidence="10 11">NRRL 1336</strain>
    </source>
</reference>
<dbReference type="PANTHER" id="PTHR10665">
    <property type="entry name" value="RECOMBINING BINDING PROTEIN SUPPRESSOR OF HAIRLESS"/>
    <property type="match status" value="1"/>
</dbReference>
<feature type="domain" description="RBP-J/Cbf11/Cbf12 DNA binding" evidence="8">
    <location>
        <begin position="22"/>
        <end position="180"/>
    </location>
</feature>
<dbReference type="OrthoDB" id="5600360at2759"/>
<evidence type="ECO:0000256" key="6">
    <source>
        <dbReference type="ARBA" id="ARBA00023242"/>
    </source>
</evidence>
<dbReference type="InterPro" id="IPR014756">
    <property type="entry name" value="Ig_E-set"/>
</dbReference>
<dbReference type="GO" id="GO:0001228">
    <property type="term" value="F:DNA-binding transcription activator activity, RNA polymerase II-specific"/>
    <property type="evidence" value="ECO:0007669"/>
    <property type="project" value="InterPro"/>
</dbReference>
<feature type="compositionally biased region" description="Low complexity" evidence="7">
    <location>
        <begin position="414"/>
        <end position="438"/>
    </location>
</feature>
<dbReference type="InterPro" id="IPR038007">
    <property type="entry name" value="RBP-Jkappa_IPT"/>
</dbReference>
<feature type="region of interest" description="Disordered" evidence="7">
    <location>
        <begin position="208"/>
        <end position="231"/>
    </location>
</feature>
<dbReference type="SUPFAM" id="SSF110217">
    <property type="entry name" value="DNA-binding protein LAG-1 (CSL)"/>
    <property type="match status" value="1"/>
</dbReference>
<feature type="region of interest" description="Disordered" evidence="7">
    <location>
        <begin position="407"/>
        <end position="464"/>
    </location>
</feature>
<dbReference type="InterPro" id="IPR037095">
    <property type="entry name" value="RBP-J/Cbf11_DNA-bd_sf"/>
</dbReference>
<dbReference type="InterPro" id="IPR015351">
    <property type="entry name" value="RBP-J/Cbf11/Cbf12_DNA-bd"/>
</dbReference>
<dbReference type="SUPFAM" id="SSF49417">
    <property type="entry name" value="p53-like transcription factors"/>
    <property type="match status" value="1"/>
</dbReference>
<evidence type="ECO:0000256" key="5">
    <source>
        <dbReference type="ARBA" id="ARBA00023163"/>
    </source>
</evidence>
<dbReference type="FunFam" id="2.60.40.1450:FF:000003">
    <property type="entry name" value="Related to J kappa-recombination signal binding protein"/>
    <property type="match status" value="1"/>
</dbReference>
<keyword evidence="3" id="KW-0805">Transcription regulation</keyword>
<dbReference type="STRING" id="90262.A0A1X2J212"/>
<comment type="subcellular location">
    <subcellularLocation>
        <location evidence="1">Nucleus</location>
    </subcellularLocation>
</comment>
<evidence type="ECO:0000313" key="11">
    <source>
        <dbReference type="Proteomes" id="UP000193560"/>
    </source>
</evidence>
<dbReference type="EMBL" id="MCGE01000001">
    <property type="protein sequence ID" value="ORZ25862.1"/>
    <property type="molecule type" value="Genomic_DNA"/>
</dbReference>
<proteinExistence type="inferred from homology"/>
<dbReference type="InterPro" id="IPR013783">
    <property type="entry name" value="Ig-like_fold"/>
</dbReference>
<evidence type="ECO:0000259" key="8">
    <source>
        <dbReference type="SMART" id="SM01267"/>
    </source>
</evidence>
<accession>A0A1X2J212</accession>
<organism evidence="10 11">
    <name type="scientific">Absidia repens</name>
    <dbReference type="NCBI Taxonomy" id="90262"/>
    <lineage>
        <taxon>Eukaryota</taxon>
        <taxon>Fungi</taxon>
        <taxon>Fungi incertae sedis</taxon>
        <taxon>Mucoromycota</taxon>
        <taxon>Mucoromycotina</taxon>
        <taxon>Mucoromycetes</taxon>
        <taxon>Mucorales</taxon>
        <taxon>Cunninghamellaceae</taxon>
        <taxon>Absidia</taxon>
    </lineage>
</organism>
<dbReference type="GO" id="GO:0005634">
    <property type="term" value="C:nucleus"/>
    <property type="evidence" value="ECO:0007669"/>
    <property type="project" value="UniProtKB-SubCell"/>
</dbReference>
<dbReference type="Gene3D" id="2.60.40.1450">
    <property type="entry name" value="LAG1, DNA binding domain"/>
    <property type="match status" value="1"/>
</dbReference>
<keyword evidence="4 10" id="KW-0238">DNA-binding</keyword>
<evidence type="ECO:0000256" key="7">
    <source>
        <dbReference type="SAM" id="MobiDB-lite"/>
    </source>
</evidence>
<comment type="caution">
    <text evidence="10">The sequence shown here is derived from an EMBL/GenBank/DDBJ whole genome shotgun (WGS) entry which is preliminary data.</text>
</comment>
<comment type="similarity">
    <text evidence="2">Belongs to the Su(H) family.</text>
</comment>
<dbReference type="InterPro" id="IPR036358">
    <property type="entry name" value="BTD_sf"/>
</dbReference>
<dbReference type="GO" id="GO:0000978">
    <property type="term" value="F:RNA polymerase II cis-regulatory region sequence-specific DNA binding"/>
    <property type="evidence" value="ECO:0007669"/>
    <property type="project" value="InterPro"/>
</dbReference>
<dbReference type="InterPro" id="IPR040159">
    <property type="entry name" value="CLS_fam"/>
</dbReference>
<dbReference type="InterPro" id="IPR015350">
    <property type="entry name" value="Beta-trefoil_DNA-bd_dom"/>
</dbReference>
<name>A0A1X2J212_9FUNG</name>